<dbReference type="RefSeq" id="WP_115479526.1">
    <property type="nucleotide sequence ID" value="NZ_QRBF01000008.1"/>
</dbReference>
<dbReference type="GO" id="GO:0003677">
    <property type="term" value="F:DNA binding"/>
    <property type="evidence" value="ECO:0007669"/>
    <property type="project" value="InterPro"/>
</dbReference>
<dbReference type="SUPFAM" id="SSF46785">
    <property type="entry name" value="Winged helix' DNA-binding domain"/>
    <property type="match status" value="1"/>
</dbReference>
<comment type="caution">
    <text evidence="2">The sequence shown here is derived from an EMBL/GenBank/DDBJ whole genome shotgun (WGS) entry which is preliminary data.</text>
</comment>
<proteinExistence type="predicted"/>
<dbReference type="InterPro" id="IPR002831">
    <property type="entry name" value="Tscrpt_reg_TrmB_N"/>
</dbReference>
<dbReference type="PANTHER" id="PTHR34293:SF1">
    <property type="entry name" value="HTH-TYPE TRANSCRIPTIONAL REGULATOR TRMBL2"/>
    <property type="match status" value="1"/>
</dbReference>
<protein>
    <recommendedName>
        <fullName evidence="1">Transcription regulator TrmB N-terminal domain-containing protein</fullName>
    </recommendedName>
</protein>
<sequence>MTMQELVLSIFPSSLNDLKTSGRWMNEMQMRAEPTIPRPLQALGISEMEERVYRLLLTHRMSTAEDIANHLSLSPRQAKQLLDCIEIKGLATHSPVQPPRYIAAPPEIAIEALVHQHQAILERARLIIPELSSHAVTNGSSHEQFVELVTSVSALGLILTQLYQTVQHEILNFHLAPILLPNVNLEEIPAGLHVRSIADAGFLELPGALDRMRIDISMGEEARTFSSLPFKMLVADRRVGLISLNTKDLSGPMLLIRTSSLLDALCLLFELIWERSTPIVLTRTGKLEVGSSTTRLMAATEQLIPLLAAGLNDKKIATEAGMSMTTLNRRLAELMKSFGTRTRFQLGWRAALEVYPNGLLQTVGAVEISDSEPSSA</sequence>
<dbReference type="GO" id="GO:0006355">
    <property type="term" value="P:regulation of DNA-templated transcription"/>
    <property type="evidence" value="ECO:0007669"/>
    <property type="project" value="InterPro"/>
</dbReference>
<dbReference type="InterPro" id="IPR036390">
    <property type="entry name" value="WH_DNA-bd_sf"/>
</dbReference>
<evidence type="ECO:0000259" key="1">
    <source>
        <dbReference type="Pfam" id="PF01978"/>
    </source>
</evidence>
<dbReference type="Proteomes" id="UP000255334">
    <property type="component" value="Unassembled WGS sequence"/>
</dbReference>
<dbReference type="InterPro" id="IPR051797">
    <property type="entry name" value="TrmB-like"/>
</dbReference>
<keyword evidence="3" id="KW-1185">Reference proteome</keyword>
<dbReference type="Gene3D" id="1.10.10.10">
    <property type="entry name" value="Winged helix-like DNA-binding domain superfamily/Winged helix DNA-binding domain"/>
    <property type="match status" value="2"/>
</dbReference>
<organism evidence="2 3">
    <name type="scientific">Dyella psychrodurans</name>
    <dbReference type="NCBI Taxonomy" id="1927960"/>
    <lineage>
        <taxon>Bacteria</taxon>
        <taxon>Pseudomonadati</taxon>
        <taxon>Pseudomonadota</taxon>
        <taxon>Gammaproteobacteria</taxon>
        <taxon>Lysobacterales</taxon>
        <taxon>Rhodanobacteraceae</taxon>
        <taxon>Dyella</taxon>
    </lineage>
</organism>
<dbReference type="EMBL" id="QRBF01000008">
    <property type="protein sequence ID" value="RDS80998.1"/>
    <property type="molecule type" value="Genomic_DNA"/>
</dbReference>
<name>A0A370WXX8_9GAMM</name>
<dbReference type="SUPFAM" id="SSF46894">
    <property type="entry name" value="C-terminal effector domain of the bipartite response regulators"/>
    <property type="match status" value="1"/>
</dbReference>
<feature type="domain" description="Transcription regulator TrmB N-terminal" evidence="1">
    <location>
        <begin position="40"/>
        <end position="107"/>
    </location>
</feature>
<accession>A0A370WXX8</accession>
<dbReference type="Pfam" id="PF01978">
    <property type="entry name" value="TrmB"/>
    <property type="match status" value="1"/>
</dbReference>
<reference evidence="2 3" key="1">
    <citation type="submission" date="2018-07" db="EMBL/GenBank/DDBJ databases">
        <title>Dyella monticola sp. nov. and Dyella psychrodurans sp. nov. isolated from monsoon evergreen broad-leaved forest soil of Dinghu Mountain, China.</title>
        <authorList>
            <person name="Gao Z."/>
            <person name="Qiu L."/>
        </authorList>
    </citation>
    <scope>NUCLEOTIDE SEQUENCE [LARGE SCALE GENOMIC DNA]</scope>
    <source>
        <strain evidence="2 3">4MSK11</strain>
    </source>
</reference>
<evidence type="ECO:0000313" key="2">
    <source>
        <dbReference type="EMBL" id="RDS80998.1"/>
    </source>
</evidence>
<dbReference type="OrthoDB" id="5932488at2"/>
<dbReference type="InterPro" id="IPR036388">
    <property type="entry name" value="WH-like_DNA-bd_sf"/>
</dbReference>
<dbReference type="InterPro" id="IPR016032">
    <property type="entry name" value="Sig_transdc_resp-reg_C-effctor"/>
</dbReference>
<evidence type="ECO:0000313" key="3">
    <source>
        <dbReference type="Proteomes" id="UP000255334"/>
    </source>
</evidence>
<dbReference type="PANTHER" id="PTHR34293">
    <property type="entry name" value="HTH-TYPE TRANSCRIPTIONAL REGULATOR TRMBL2"/>
    <property type="match status" value="1"/>
</dbReference>
<gene>
    <name evidence="2" type="ORF">DWU99_18265</name>
</gene>
<dbReference type="AlphaFoldDB" id="A0A370WXX8"/>